<dbReference type="GO" id="GO:0016829">
    <property type="term" value="F:lyase activity"/>
    <property type="evidence" value="ECO:0007669"/>
    <property type="project" value="InterPro"/>
</dbReference>
<organism evidence="1 2">
    <name type="scientific">Polyangium jinanense</name>
    <dbReference type="NCBI Taxonomy" id="2829994"/>
    <lineage>
        <taxon>Bacteria</taxon>
        <taxon>Pseudomonadati</taxon>
        <taxon>Myxococcota</taxon>
        <taxon>Polyangia</taxon>
        <taxon>Polyangiales</taxon>
        <taxon>Polyangiaceae</taxon>
        <taxon>Polyangium</taxon>
    </lineage>
</organism>
<protein>
    <submittedName>
        <fullName evidence="1">Acetoacetate decarboxylase family protein</fullName>
    </submittedName>
</protein>
<comment type="caution">
    <text evidence="1">The sequence shown here is derived from an EMBL/GenBank/DDBJ whole genome shotgun (WGS) entry which is preliminary data.</text>
</comment>
<dbReference type="RefSeq" id="WP_272421284.1">
    <property type="nucleotide sequence ID" value="NZ_JAGTJJ010000010.1"/>
</dbReference>
<dbReference type="Gene3D" id="2.40.400.10">
    <property type="entry name" value="Acetoacetate decarboxylase-like"/>
    <property type="match status" value="1"/>
</dbReference>
<dbReference type="InterPro" id="IPR010451">
    <property type="entry name" value="Acetoacetate_decarboxylase"/>
</dbReference>
<dbReference type="InterPro" id="IPR023375">
    <property type="entry name" value="ADC_dom_sf"/>
</dbReference>
<gene>
    <name evidence="1" type="ORF">KEG57_20255</name>
</gene>
<dbReference type="SUPFAM" id="SSF160104">
    <property type="entry name" value="Acetoacetate decarboxylase-like"/>
    <property type="match status" value="1"/>
</dbReference>
<evidence type="ECO:0000313" key="2">
    <source>
        <dbReference type="Proteomes" id="UP001151081"/>
    </source>
</evidence>
<dbReference type="EMBL" id="JAGTJJ010000010">
    <property type="protein sequence ID" value="MDC3982857.1"/>
    <property type="molecule type" value="Genomic_DNA"/>
</dbReference>
<proteinExistence type="predicted"/>
<evidence type="ECO:0000313" key="1">
    <source>
        <dbReference type="EMBL" id="MDC3982857.1"/>
    </source>
</evidence>
<dbReference type="AlphaFoldDB" id="A0A9X3X296"/>
<dbReference type="Pfam" id="PF06314">
    <property type="entry name" value="ADC"/>
    <property type="match status" value="1"/>
</dbReference>
<name>A0A9X3X296_9BACT</name>
<reference evidence="1 2" key="1">
    <citation type="submission" date="2021-04" db="EMBL/GenBank/DDBJ databases">
        <title>Genome analysis of Polyangium sp.</title>
        <authorList>
            <person name="Li Y."/>
            <person name="Wang J."/>
        </authorList>
    </citation>
    <scope>NUCLEOTIDE SEQUENCE [LARGE SCALE GENOMIC DNA]</scope>
    <source>
        <strain evidence="1 2">SDU14</strain>
    </source>
</reference>
<sequence>MSRANLPKYVERADNQAMPTPAALQNVTAYFFPLESDTQRQQALADKFLNAPSKGLASYRAFFPQVFLVFTHTGTVSSTVPVFRDQGSFNYTEAGIWIPLVSIDKTGPIPVATRLVLFPYYMFATSSHAVASGREDQGWPKEIAEITVPTRPSVADLFQIRPTLFDRFGPDVLAQREYLVQVNRVGGTSRGVVAQGFTEGKAALEALVDLVFGGPMITVPGLGLVLSMVDLLRTGPRFAFLKQFRDVSDPSRACYQAGIEAGTRIDCFRWAGLLDGRYTLDVKTADSHPMVSALGLTPRSFDAVRGFFVDMDFTLDTGVTRWKAF</sequence>
<keyword evidence="2" id="KW-1185">Reference proteome</keyword>
<dbReference type="Proteomes" id="UP001151081">
    <property type="component" value="Unassembled WGS sequence"/>
</dbReference>
<accession>A0A9X3X296</accession>